<keyword evidence="3" id="KW-0326">Glycosidase</keyword>
<dbReference type="Gene3D" id="3.20.20.80">
    <property type="entry name" value="Glycosidases"/>
    <property type="match status" value="1"/>
</dbReference>
<protein>
    <submittedName>
        <fullName evidence="4">Glycosyl hydrolase</fullName>
    </submittedName>
</protein>
<dbReference type="Pfam" id="PF01183">
    <property type="entry name" value="Glyco_hydro_25"/>
    <property type="match status" value="1"/>
</dbReference>
<dbReference type="AlphaFoldDB" id="A0A2I0R3E2"/>
<dbReference type="PANTHER" id="PTHR34135:SF2">
    <property type="entry name" value="LYSOZYME"/>
    <property type="match status" value="1"/>
</dbReference>
<dbReference type="GO" id="GO:0016998">
    <property type="term" value="P:cell wall macromolecule catabolic process"/>
    <property type="evidence" value="ECO:0007669"/>
    <property type="project" value="InterPro"/>
</dbReference>
<reference evidence="4 5" key="1">
    <citation type="submission" date="2017-12" db="EMBL/GenBank/DDBJ databases">
        <title>The draft genome sequence of Brumimicrobium saltpan LHR20.</title>
        <authorList>
            <person name="Do Z.-J."/>
            <person name="Luo H.-R."/>
        </authorList>
    </citation>
    <scope>NUCLEOTIDE SEQUENCE [LARGE SCALE GENOMIC DNA]</scope>
    <source>
        <strain evidence="4 5">LHR20</strain>
    </source>
</reference>
<gene>
    <name evidence="4" type="ORF">CW751_05755</name>
</gene>
<sequence>MKKSTHLILHLIVLSFFGYLLWSSVVLKFKNDFNFVIPSNYASFGIDVSHHQGKIDWEALLQEDIQPQIQFIYAKATEGRDHLDSQWEYNRQKLIKLKAKHGAYHFFRPKTDSREQAIFFLKHYNPLPTDLAPVLDVELEGSSDEQLIKDVYTFLKTVEQETGKRPIIYTSYHFYQTKFKNEFQDYKFWIAAYSLPFILPKDKRILYWQFTDQAQLPHHEGIKIDLNVGRVQFN</sequence>
<dbReference type="InterPro" id="IPR017853">
    <property type="entry name" value="GH"/>
</dbReference>
<comment type="similarity">
    <text evidence="1">Belongs to the glycosyl hydrolase 25 family.</text>
</comment>
<dbReference type="PANTHER" id="PTHR34135">
    <property type="entry name" value="LYSOZYME"/>
    <property type="match status" value="1"/>
</dbReference>
<accession>A0A2I0R3E2</accession>
<dbReference type="Proteomes" id="UP000236654">
    <property type="component" value="Unassembled WGS sequence"/>
</dbReference>
<evidence type="ECO:0000256" key="1">
    <source>
        <dbReference type="ARBA" id="ARBA00010646"/>
    </source>
</evidence>
<dbReference type="PROSITE" id="PS51904">
    <property type="entry name" value="GLYCOSYL_HYDROL_F25_2"/>
    <property type="match status" value="1"/>
</dbReference>
<dbReference type="OrthoDB" id="9798192at2"/>
<comment type="caution">
    <text evidence="4">The sequence shown here is derived from an EMBL/GenBank/DDBJ whole genome shotgun (WGS) entry which is preliminary data.</text>
</comment>
<evidence type="ECO:0000256" key="2">
    <source>
        <dbReference type="ARBA" id="ARBA00022801"/>
    </source>
</evidence>
<evidence type="ECO:0000313" key="4">
    <source>
        <dbReference type="EMBL" id="PKR81087.1"/>
    </source>
</evidence>
<dbReference type="GO" id="GO:0016052">
    <property type="term" value="P:carbohydrate catabolic process"/>
    <property type="evidence" value="ECO:0007669"/>
    <property type="project" value="TreeGrafter"/>
</dbReference>
<keyword evidence="5" id="KW-1185">Reference proteome</keyword>
<dbReference type="SUPFAM" id="SSF51445">
    <property type="entry name" value="(Trans)glycosidases"/>
    <property type="match status" value="1"/>
</dbReference>
<dbReference type="GO" id="GO:0009253">
    <property type="term" value="P:peptidoglycan catabolic process"/>
    <property type="evidence" value="ECO:0007669"/>
    <property type="project" value="InterPro"/>
</dbReference>
<evidence type="ECO:0000256" key="3">
    <source>
        <dbReference type="ARBA" id="ARBA00023295"/>
    </source>
</evidence>
<keyword evidence="2 4" id="KW-0378">Hydrolase</keyword>
<proteinExistence type="inferred from homology"/>
<dbReference type="InterPro" id="IPR018077">
    <property type="entry name" value="Glyco_hydro_fam25_subgr"/>
</dbReference>
<name>A0A2I0R3E2_9FLAO</name>
<dbReference type="SMART" id="SM00641">
    <property type="entry name" value="Glyco_25"/>
    <property type="match status" value="1"/>
</dbReference>
<dbReference type="GO" id="GO:0003796">
    <property type="term" value="F:lysozyme activity"/>
    <property type="evidence" value="ECO:0007669"/>
    <property type="project" value="InterPro"/>
</dbReference>
<evidence type="ECO:0000313" key="5">
    <source>
        <dbReference type="Proteomes" id="UP000236654"/>
    </source>
</evidence>
<dbReference type="InterPro" id="IPR002053">
    <property type="entry name" value="Glyco_hydro_25"/>
</dbReference>
<organism evidence="4 5">
    <name type="scientific">Brumimicrobium salinarum</name>
    <dbReference type="NCBI Taxonomy" id="2058658"/>
    <lineage>
        <taxon>Bacteria</taxon>
        <taxon>Pseudomonadati</taxon>
        <taxon>Bacteroidota</taxon>
        <taxon>Flavobacteriia</taxon>
        <taxon>Flavobacteriales</taxon>
        <taxon>Crocinitomicaceae</taxon>
        <taxon>Brumimicrobium</taxon>
    </lineage>
</organism>
<dbReference type="EMBL" id="PJNI01000005">
    <property type="protein sequence ID" value="PKR81087.1"/>
    <property type="molecule type" value="Genomic_DNA"/>
</dbReference>
<dbReference type="RefSeq" id="WP_101334047.1">
    <property type="nucleotide sequence ID" value="NZ_PJNI01000005.1"/>
</dbReference>